<dbReference type="AlphaFoldDB" id="A0A0P1AGV9"/>
<reference evidence="2" key="1">
    <citation type="submission" date="2014-09" db="EMBL/GenBank/DDBJ databases">
        <authorList>
            <person name="Sharma Rahul"/>
            <person name="Thines Marco"/>
        </authorList>
    </citation>
    <scope>NUCLEOTIDE SEQUENCE [LARGE SCALE GENOMIC DNA]</scope>
</reference>
<organism evidence="1 2">
    <name type="scientific">Plasmopara halstedii</name>
    <name type="common">Downy mildew of sunflower</name>
    <dbReference type="NCBI Taxonomy" id="4781"/>
    <lineage>
        <taxon>Eukaryota</taxon>
        <taxon>Sar</taxon>
        <taxon>Stramenopiles</taxon>
        <taxon>Oomycota</taxon>
        <taxon>Peronosporomycetes</taxon>
        <taxon>Peronosporales</taxon>
        <taxon>Peronosporaceae</taxon>
        <taxon>Plasmopara</taxon>
    </lineage>
</organism>
<dbReference type="GeneID" id="36405228"/>
<protein>
    <submittedName>
        <fullName evidence="1">Uncharacterized protein</fullName>
    </submittedName>
</protein>
<evidence type="ECO:0000313" key="1">
    <source>
        <dbReference type="EMBL" id="CEG39948.1"/>
    </source>
</evidence>
<keyword evidence="2" id="KW-1185">Reference proteome</keyword>
<name>A0A0P1AGV9_PLAHL</name>
<sequence length="106" mass="11625">MTSTNAFLNEKAASVVSKRAESVTRHKYVLLECLGDLIVPKVLPNRKLLLQASQAPIALKGLILAYMSRHATRAFSEEHTDMPLPSTAAALGILRFLGITLLLHEM</sequence>
<dbReference type="RefSeq" id="XP_024576317.1">
    <property type="nucleotide sequence ID" value="XM_024725551.1"/>
</dbReference>
<accession>A0A0P1AGV9</accession>
<evidence type="ECO:0000313" key="2">
    <source>
        <dbReference type="Proteomes" id="UP000054928"/>
    </source>
</evidence>
<proteinExistence type="predicted"/>
<dbReference type="EMBL" id="CCYD01000442">
    <property type="protein sequence ID" value="CEG39948.1"/>
    <property type="molecule type" value="Genomic_DNA"/>
</dbReference>
<dbReference type="Proteomes" id="UP000054928">
    <property type="component" value="Unassembled WGS sequence"/>
</dbReference>